<keyword evidence="2" id="KW-1185">Reference proteome</keyword>
<dbReference type="Proteomes" id="UP000481861">
    <property type="component" value="Unassembled WGS sequence"/>
</dbReference>
<accession>A0A7C8M3J4</accession>
<comment type="caution">
    <text evidence="1">The sequence shown here is derived from an EMBL/GenBank/DDBJ whole genome shotgun (WGS) entry which is preliminary data.</text>
</comment>
<organism evidence="1 2">
    <name type="scientific">Massariosphaeria phaeospora</name>
    <dbReference type="NCBI Taxonomy" id="100035"/>
    <lineage>
        <taxon>Eukaryota</taxon>
        <taxon>Fungi</taxon>
        <taxon>Dikarya</taxon>
        <taxon>Ascomycota</taxon>
        <taxon>Pezizomycotina</taxon>
        <taxon>Dothideomycetes</taxon>
        <taxon>Pleosporomycetidae</taxon>
        <taxon>Pleosporales</taxon>
        <taxon>Pleosporales incertae sedis</taxon>
        <taxon>Massariosphaeria</taxon>
    </lineage>
</organism>
<evidence type="ECO:0000313" key="1">
    <source>
        <dbReference type="EMBL" id="KAF2866535.1"/>
    </source>
</evidence>
<dbReference type="AlphaFoldDB" id="A0A7C8M3J4"/>
<reference evidence="1 2" key="1">
    <citation type="submission" date="2020-01" db="EMBL/GenBank/DDBJ databases">
        <authorList>
            <consortium name="DOE Joint Genome Institute"/>
            <person name="Haridas S."/>
            <person name="Albert R."/>
            <person name="Binder M."/>
            <person name="Bloem J."/>
            <person name="Labutti K."/>
            <person name="Salamov A."/>
            <person name="Andreopoulos B."/>
            <person name="Baker S.E."/>
            <person name="Barry K."/>
            <person name="Bills G."/>
            <person name="Bluhm B.H."/>
            <person name="Cannon C."/>
            <person name="Castanera R."/>
            <person name="Culley D.E."/>
            <person name="Daum C."/>
            <person name="Ezra D."/>
            <person name="Gonzalez J.B."/>
            <person name="Henrissat B."/>
            <person name="Kuo A."/>
            <person name="Liang C."/>
            <person name="Lipzen A."/>
            <person name="Lutzoni F."/>
            <person name="Magnuson J."/>
            <person name="Mondo S."/>
            <person name="Nolan M."/>
            <person name="Ohm R."/>
            <person name="Pangilinan J."/>
            <person name="Park H.-J.H."/>
            <person name="Ramirez L."/>
            <person name="Alfaro M."/>
            <person name="Sun H."/>
            <person name="Tritt A."/>
            <person name="Yoshinaga Y."/>
            <person name="Zwiers L.-H.L."/>
            <person name="Turgeon B.G."/>
            <person name="Goodwin S.B."/>
            <person name="Spatafora J.W."/>
            <person name="Crous P.W."/>
            <person name="Grigoriev I.V."/>
        </authorList>
    </citation>
    <scope>NUCLEOTIDE SEQUENCE [LARGE SCALE GENOMIC DNA]</scope>
    <source>
        <strain evidence="1 2">CBS 611.86</strain>
    </source>
</reference>
<sequence>MTRPWLTIRVSLAACFPPFPISFLGTVSSISEKRLLSDMTAVQSGRCMAFSRLSAVYFCHWSDPFSLTLNTSCSVRCGKPRVGGVFVKLDLLVVRYTRAAWRGCSLSLVCAVNAFSR</sequence>
<dbReference type="EMBL" id="JAADJZ010000027">
    <property type="protein sequence ID" value="KAF2866535.1"/>
    <property type="molecule type" value="Genomic_DNA"/>
</dbReference>
<gene>
    <name evidence="1" type="ORF">BDV95DRAFT_202441</name>
</gene>
<proteinExistence type="predicted"/>
<evidence type="ECO:0000313" key="2">
    <source>
        <dbReference type="Proteomes" id="UP000481861"/>
    </source>
</evidence>
<name>A0A7C8M3J4_9PLEO</name>
<protein>
    <submittedName>
        <fullName evidence="1">Uncharacterized protein</fullName>
    </submittedName>
</protein>